<feature type="region of interest" description="Disordered" evidence="1">
    <location>
        <begin position="1"/>
        <end position="31"/>
    </location>
</feature>
<evidence type="ECO:0000313" key="2">
    <source>
        <dbReference type="EMBL" id="CAF9909038.1"/>
    </source>
</evidence>
<feature type="compositionally biased region" description="Polar residues" evidence="1">
    <location>
        <begin position="89"/>
        <end position="99"/>
    </location>
</feature>
<protein>
    <submittedName>
        <fullName evidence="2">Uncharacterized protein</fullName>
    </submittedName>
</protein>
<dbReference type="AlphaFoldDB" id="A0A8H3I8K9"/>
<name>A0A8H3I8K9_9LECA</name>
<organism evidence="2 3">
    <name type="scientific">Heterodermia speciosa</name>
    <dbReference type="NCBI Taxonomy" id="116794"/>
    <lineage>
        <taxon>Eukaryota</taxon>
        <taxon>Fungi</taxon>
        <taxon>Dikarya</taxon>
        <taxon>Ascomycota</taxon>
        <taxon>Pezizomycotina</taxon>
        <taxon>Lecanoromycetes</taxon>
        <taxon>OSLEUM clade</taxon>
        <taxon>Lecanoromycetidae</taxon>
        <taxon>Caliciales</taxon>
        <taxon>Physciaceae</taxon>
        <taxon>Heterodermia</taxon>
    </lineage>
</organism>
<gene>
    <name evidence="2" type="ORF">HETSPECPRED_008803</name>
</gene>
<evidence type="ECO:0000313" key="3">
    <source>
        <dbReference type="Proteomes" id="UP000664521"/>
    </source>
</evidence>
<accession>A0A8H3I8K9</accession>
<comment type="caution">
    <text evidence="2">The sequence shown here is derived from an EMBL/GenBank/DDBJ whole genome shotgun (WGS) entry which is preliminary data.</text>
</comment>
<feature type="compositionally biased region" description="Polar residues" evidence="1">
    <location>
        <begin position="70"/>
        <end position="79"/>
    </location>
</feature>
<dbReference type="EMBL" id="CAJPDS010000007">
    <property type="protein sequence ID" value="CAF9909038.1"/>
    <property type="molecule type" value="Genomic_DNA"/>
</dbReference>
<reference evidence="2" key="1">
    <citation type="submission" date="2021-03" db="EMBL/GenBank/DDBJ databases">
        <authorList>
            <person name="Tagirdzhanova G."/>
        </authorList>
    </citation>
    <scope>NUCLEOTIDE SEQUENCE</scope>
</reference>
<dbReference type="OrthoDB" id="10654370at2759"/>
<keyword evidence="3" id="KW-1185">Reference proteome</keyword>
<feature type="compositionally biased region" description="Basic and acidic residues" evidence="1">
    <location>
        <begin position="1"/>
        <end position="20"/>
    </location>
</feature>
<feature type="region of interest" description="Disordered" evidence="1">
    <location>
        <begin position="65"/>
        <end position="114"/>
    </location>
</feature>
<proteinExistence type="predicted"/>
<evidence type="ECO:0000256" key="1">
    <source>
        <dbReference type="SAM" id="MobiDB-lite"/>
    </source>
</evidence>
<dbReference type="Proteomes" id="UP000664521">
    <property type="component" value="Unassembled WGS sequence"/>
</dbReference>
<sequence length="250" mass="27915">MVRKSITRDEPDAHVIDPKTELIPSNFGDDVNSRHWDVSSEDAFENLSISNDAVTPSSSIPSLSIRRTSAVRQKSTSTRHSYDGDSTYYDVSNRSSVSGSIDDPDSRRGHPGLSALAWNDDPEFIRRTMSLPITAGGDVRDIPAPLNLKRRTYSLEDPQRASTSIECAGNVNETWYMENALLHGLDPNINQLQVYLLGIPNGHVPPAMDLPASYVVFLPGDRNGSSPKIARYRCRYPDCEVKWRDEDEHK</sequence>